<evidence type="ECO:0000313" key="2">
    <source>
        <dbReference type="EnsemblMetazoa" id="Aqu2.1.32714_001"/>
    </source>
</evidence>
<name>A0A1X7UYW7_AMPQE</name>
<organism evidence="2">
    <name type="scientific">Amphimedon queenslandica</name>
    <name type="common">Sponge</name>
    <dbReference type="NCBI Taxonomy" id="400682"/>
    <lineage>
        <taxon>Eukaryota</taxon>
        <taxon>Metazoa</taxon>
        <taxon>Porifera</taxon>
        <taxon>Demospongiae</taxon>
        <taxon>Heteroscleromorpha</taxon>
        <taxon>Haplosclerida</taxon>
        <taxon>Niphatidae</taxon>
        <taxon>Amphimedon</taxon>
    </lineage>
</organism>
<dbReference type="EnsemblMetazoa" id="Aqu2.1.32714_001">
    <property type="protein sequence ID" value="Aqu2.1.32714_001"/>
    <property type="gene ID" value="Aqu2.1.32714"/>
</dbReference>
<evidence type="ECO:0000256" key="1">
    <source>
        <dbReference type="SAM" id="MobiDB-lite"/>
    </source>
</evidence>
<dbReference type="AlphaFoldDB" id="A0A1X7UYW7"/>
<dbReference type="InParanoid" id="A0A1X7UYW7"/>
<proteinExistence type="predicted"/>
<feature type="region of interest" description="Disordered" evidence="1">
    <location>
        <begin position="1"/>
        <end position="21"/>
    </location>
</feature>
<accession>A0A1X7UYW7</accession>
<reference evidence="2" key="1">
    <citation type="submission" date="2017-05" db="UniProtKB">
        <authorList>
            <consortium name="EnsemblMetazoa"/>
        </authorList>
    </citation>
    <scope>IDENTIFICATION</scope>
</reference>
<protein>
    <submittedName>
        <fullName evidence="2">Uncharacterized protein</fullName>
    </submittedName>
</protein>
<sequence>METTRRVINDIMHNHDNKIHQ</sequence>